<dbReference type="PROSITE" id="PS50929">
    <property type="entry name" value="ABC_TM1F"/>
    <property type="match status" value="1"/>
</dbReference>
<dbReference type="CDD" id="cd18577">
    <property type="entry name" value="ABC_6TM_Pgp_ABCB1_D1_like"/>
    <property type="match status" value="1"/>
</dbReference>
<dbReference type="Proteomes" id="UP000677054">
    <property type="component" value="Unassembled WGS sequence"/>
</dbReference>
<dbReference type="GO" id="GO:0140359">
    <property type="term" value="F:ABC-type transporter activity"/>
    <property type="evidence" value="ECO:0007669"/>
    <property type="project" value="InterPro"/>
</dbReference>
<dbReference type="Gene3D" id="1.20.1560.10">
    <property type="entry name" value="ABC transporter type 1, transmembrane domain"/>
    <property type="match status" value="1"/>
</dbReference>
<keyword evidence="8 9" id="KW-0472">Membrane</keyword>
<evidence type="ECO:0000256" key="4">
    <source>
        <dbReference type="ARBA" id="ARBA00022771"/>
    </source>
</evidence>
<dbReference type="GO" id="GO:0005886">
    <property type="term" value="C:plasma membrane"/>
    <property type="evidence" value="ECO:0007669"/>
    <property type="project" value="TreeGrafter"/>
</dbReference>
<dbReference type="Pfam" id="PF00664">
    <property type="entry name" value="ABC_membrane"/>
    <property type="match status" value="1"/>
</dbReference>
<protein>
    <recommendedName>
        <fullName evidence="10">ABC transmembrane type-1 domain-containing protein</fullName>
    </recommendedName>
</protein>
<feature type="transmembrane region" description="Helical" evidence="9">
    <location>
        <begin position="189"/>
        <end position="208"/>
    </location>
</feature>
<dbReference type="InterPro" id="IPR036640">
    <property type="entry name" value="ABC1_TM_sf"/>
</dbReference>
<feature type="transmembrane region" description="Helical" evidence="9">
    <location>
        <begin position="12"/>
        <end position="35"/>
    </location>
</feature>
<proteinExistence type="predicted"/>
<comment type="subcellular location">
    <subcellularLocation>
        <location evidence="1">Membrane</location>
        <topology evidence="1">Multi-pass membrane protein</topology>
    </subcellularLocation>
</comment>
<accession>A0A7R8X0L4</accession>
<evidence type="ECO:0000256" key="9">
    <source>
        <dbReference type="SAM" id="Phobius"/>
    </source>
</evidence>
<sequence>MSFRFAQTKERVGILCGVLAAIVAGLCMPAMIILFGRVTNSMVYNEAGIKSSIQVINETCFNGTLLESNESSDPMALCNQMNIFKDCLKDEPNTLEFITDVCEMDFEEEMEIFGIGTAAIGAVQLLMGYIFVSSLNYAAENQVYRIRSLFLKGILRQDIGWYDTRQTGDFASRVTEDLNKLQEGIGEKIGMFLFFFTVFLASLINALYHGWKLTLVILSAMPVLMVAFGVMAKLEEEEAKSLCENQCRALKESLLSQQEIFSNLLEVVRPWRSLVFAETRSAASEEEEADLERLRSWGATPTNSLSQRERDQASSLELASHAVLVPSHPASSIVVERGVGTSPPPEAYHTCPICEDTFSQEISHEEFESHVVQHFEVDEDSFLAQFTSSDIKYKTTSQPNKAKKNVSKIPRDK</sequence>
<evidence type="ECO:0000313" key="11">
    <source>
        <dbReference type="EMBL" id="CAD7241536.1"/>
    </source>
</evidence>
<dbReference type="AlphaFoldDB" id="A0A7R8X0L4"/>
<keyword evidence="6 9" id="KW-1133">Transmembrane helix</keyword>
<keyword evidence="12" id="KW-1185">Reference proteome</keyword>
<feature type="transmembrane region" description="Helical" evidence="9">
    <location>
        <begin position="112"/>
        <end position="139"/>
    </location>
</feature>
<dbReference type="InterPro" id="IPR041641">
    <property type="entry name" value="CALCOCO1/2_Zn_UBZ1"/>
</dbReference>
<evidence type="ECO:0000256" key="5">
    <source>
        <dbReference type="ARBA" id="ARBA00022833"/>
    </source>
</evidence>
<reference evidence="11" key="1">
    <citation type="submission" date="2020-11" db="EMBL/GenBank/DDBJ databases">
        <authorList>
            <person name="Tran Van P."/>
        </authorList>
    </citation>
    <scope>NUCLEOTIDE SEQUENCE</scope>
</reference>
<dbReference type="OrthoDB" id="6500128at2759"/>
<evidence type="ECO:0000256" key="6">
    <source>
        <dbReference type="ARBA" id="ARBA00022989"/>
    </source>
</evidence>
<keyword evidence="7" id="KW-0175">Coiled coil</keyword>
<dbReference type="InterPro" id="IPR011527">
    <property type="entry name" value="ABC1_TM_dom"/>
</dbReference>
<keyword evidence="4" id="KW-0863">Zinc-finger</keyword>
<evidence type="ECO:0000256" key="2">
    <source>
        <dbReference type="ARBA" id="ARBA00022692"/>
    </source>
</evidence>
<dbReference type="InterPro" id="IPR039421">
    <property type="entry name" value="Type_1_exporter"/>
</dbReference>
<evidence type="ECO:0000313" key="12">
    <source>
        <dbReference type="Proteomes" id="UP000677054"/>
    </source>
</evidence>
<dbReference type="GO" id="GO:0008270">
    <property type="term" value="F:zinc ion binding"/>
    <property type="evidence" value="ECO:0007669"/>
    <property type="project" value="UniProtKB-KW"/>
</dbReference>
<name>A0A7R8X0L4_9CRUS</name>
<dbReference type="EMBL" id="CAJPEV010000145">
    <property type="protein sequence ID" value="CAG0881352.1"/>
    <property type="molecule type" value="Genomic_DNA"/>
</dbReference>
<keyword evidence="5" id="KW-0862">Zinc</keyword>
<dbReference type="Pfam" id="PF18112">
    <property type="entry name" value="Zn-C2H2_12"/>
    <property type="match status" value="1"/>
</dbReference>
<keyword evidence="2 9" id="KW-0812">Transmembrane</keyword>
<organism evidence="11">
    <name type="scientific">Darwinula stevensoni</name>
    <dbReference type="NCBI Taxonomy" id="69355"/>
    <lineage>
        <taxon>Eukaryota</taxon>
        <taxon>Metazoa</taxon>
        <taxon>Ecdysozoa</taxon>
        <taxon>Arthropoda</taxon>
        <taxon>Crustacea</taxon>
        <taxon>Oligostraca</taxon>
        <taxon>Ostracoda</taxon>
        <taxon>Podocopa</taxon>
        <taxon>Podocopida</taxon>
        <taxon>Darwinulocopina</taxon>
        <taxon>Darwinuloidea</taxon>
        <taxon>Darwinulidae</taxon>
        <taxon>Darwinula</taxon>
    </lineage>
</organism>
<gene>
    <name evidence="11" type="ORF">DSTB1V02_LOCUS1524</name>
</gene>
<evidence type="ECO:0000256" key="8">
    <source>
        <dbReference type="ARBA" id="ARBA00023136"/>
    </source>
</evidence>
<evidence type="ECO:0000259" key="10">
    <source>
        <dbReference type="PROSITE" id="PS50929"/>
    </source>
</evidence>
<evidence type="ECO:0000256" key="3">
    <source>
        <dbReference type="ARBA" id="ARBA00022723"/>
    </source>
</evidence>
<dbReference type="EMBL" id="LR899662">
    <property type="protein sequence ID" value="CAD7241536.1"/>
    <property type="molecule type" value="Genomic_DNA"/>
</dbReference>
<keyword evidence="3" id="KW-0479">Metal-binding</keyword>
<dbReference type="Gene3D" id="6.20.250.40">
    <property type="match status" value="1"/>
</dbReference>
<evidence type="ECO:0000256" key="7">
    <source>
        <dbReference type="ARBA" id="ARBA00023054"/>
    </source>
</evidence>
<dbReference type="SUPFAM" id="SSF90123">
    <property type="entry name" value="ABC transporter transmembrane region"/>
    <property type="match status" value="1"/>
</dbReference>
<dbReference type="PANTHER" id="PTHR24222">
    <property type="entry name" value="ABC TRANSPORTER B FAMILY"/>
    <property type="match status" value="1"/>
</dbReference>
<evidence type="ECO:0000256" key="1">
    <source>
        <dbReference type="ARBA" id="ARBA00004141"/>
    </source>
</evidence>
<dbReference type="PANTHER" id="PTHR24222:SF76">
    <property type="entry name" value="MYCOBACTIN IMPORT ATP-BINDING_PERMEASE PROTEIN IRTB"/>
    <property type="match status" value="1"/>
</dbReference>
<feature type="domain" description="ABC transmembrane type-1" evidence="10">
    <location>
        <begin position="17"/>
        <end position="233"/>
    </location>
</feature>
<dbReference type="GO" id="GO:0005524">
    <property type="term" value="F:ATP binding"/>
    <property type="evidence" value="ECO:0007669"/>
    <property type="project" value="InterPro"/>
</dbReference>